<evidence type="ECO:0000313" key="2">
    <source>
        <dbReference type="EMBL" id="GEP06922.1"/>
    </source>
</evidence>
<evidence type="ECO:0000313" key="3">
    <source>
        <dbReference type="EMBL" id="GLS64411.1"/>
    </source>
</evidence>
<reference evidence="2 4" key="3">
    <citation type="submission" date="2019-07" db="EMBL/GenBank/DDBJ databases">
        <title>Whole genome shotgun sequence of Methylobacterium oxalidis NBRC 107715.</title>
        <authorList>
            <person name="Hosoyama A."/>
            <person name="Uohara A."/>
            <person name="Ohji S."/>
            <person name="Ichikawa N."/>
        </authorList>
    </citation>
    <scope>NUCLEOTIDE SEQUENCE [LARGE SCALE GENOMIC DNA]</scope>
    <source>
        <strain evidence="2 4">NBRC 107715</strain>
    </source>
</reference>
<evidence type="ECO:0000313" key="5">
    <source>
        <dbReference type="Proteomes" id="UP001156856"/>
    </source>
</evidence>
<dbReference type="Proteomes" id="UP001156856">
    <property type="component" value="Unassembled WGS sequence"/>
</dbReference>
<evidence type="ECO:0000313" key="4">
    <source>
        <dbReference type="Proteomes" id="UP000321960"/>
    </source>
</evidence>
<evidence type="ECO:0000256" key="1">
    <source>
        <dbReference type="SAM" id="MobiDB-lite"/>
    </source>
</evidence>
<dbReference type="EMBL" id="BSPK01000036">
    <property type="protein sequence ID" value="GLS64411.1"/>
    <property type="molecule type" value="Genomic_DNA"/>
</dbReference>
<reference evidence="5" key="2">
    <citation type="journal article" date="2019" name="Int. J. Syst. Evol. Microbiol.">
        <title>The Global Catalogue of Microorganisms (GCM) 10K type strain sequencing project: providing services to taxonomists for standard genome sequencing and annotation.</title>
        <authorList>
            <consortium name="The Broad Institute Genomics Platform"/>
            <consortium name="The Broad Institute Genome Sequencing Center for Infectious Disease"/>
            <person name="Wu L."/>
            <person name="Ma J."/>
        </authorList>
    </citation>
    <scope>NUCLEOTIDE SEQUENCE [LARGE SCALE GENOMIC DNA]</scope>
    <source>
        <strain evidence="5">NBRC 107715</strain>
    </source>
</reference>
<accession>A0A512JAG1</accession>
<proteinExistence type="predicted"/>
<comment type="caution">
    <text evidence="2">The sequence shown here is derived from an EMBL/GenBank/DDBJ whole genome shotgun (WGS) entry which is preliminary data.</text>
</comment>
<keyword evidence="5" id="KW-1185">Reference proteome</keyword>
<organism evidence="2 4">
    <name type="scientific">Methylobacterium oxalidis</name>
    <dbReference type="NCBI Taxonomy" id="944322"/>
    <lineage>
        <taxon>Bacteria</taxon>
        <taxon>Pseudomonadati</taxon>
        <taxon>Pseudomonadota</taxon>
        <taxon>Alphaproteobacteria</taxon>
        <taxon>Hyphomicrobiales</taxon>
        <taxon>Methylobacteriaceae</taxon>
        <taxon>Methylobacterium</taxon>
    </lineage>
</organism>
<reference evidence="3" key="4">
    <citation type="submission" date="2023-01" db="EMBL/GenBank/DDBJ databases">
        <title>Draft genome sequence of Methylobacterium oxalidis strain NBRC 107715.</title>
        <authorList>
            <person name="Sun Q."/>
            <person name="Mori K."/>
        </authorList>
    </citation>
    <scope>NUCLEOTIDE SEQUENCE</scope>
    <source>
        <strain evidence="3">NBRC 107715</strain>
    </source>
</reference>
<dbReference type="Proteomes" id="UP000321960">
    <property type="component" value="Unassembled WGS sequence"/>
</dbReference>
<dbReference type="AlphaFoldDB" id="A0A512JAG1"/>
<dbReference type="EMBL" id="BJZU01000128">
    <property type="protein sequence ID" value="GEP06922.1"/>
    <property type="molecule type" value="Genomic_DNA"/>
</dbReference>
<gene>
    <name evidence="3" type="ORF">GCM10007888_27920</name>
    <name evidence="2" type="ORF">MOX02_49600</name>
</gene>
<reference evidence="3" key="1">
    <citation type="journal article" date="2014" name="Int. J. Syst. Evol. Microbiol.">
        <title>Complete genome of a new Firmicutes species belonging to the dominant human colonic microbiota ('Ruminococcus bicirculans') reveals two chromosomes and a selective capacity to utilize plant glucans.</title>
        <authorList>
            <consortium name="NISC Comparative Sequencing Program"/>
            <person name="Wegmann U."/>
            <person name="Louis P."/>
            <person name="Goesmann A."/>
            <person name="Henrissat B."/>
            <person name="Duncan S.H."/>
            <person name="Flint H.J."/>
        </authorList>
    </citation>
    <scope>NUCLEOTIDE SEQUENCE</scope>
    <source>
        <strain evidence="3">NBRC 107715</strain>
    </source>
</reference>
<feature type="region of interest" description="Disordered" evidence="1">
    <location>
        <begin position="39"/>
        <end position="60"/>
    </location>
</feature>
<name>A0A512JAG1_9HYPH</name>
<protein>
    <submittedName>
        <fullName evidence="2">Uncharacterized protein</fullName>
    </submittedName>
</protein>
<sequence>MRQRERERMSVIPILSPILLGLLLLAGAWARHAPLDLTRAPAPAGSIPYHASEPSKEPSR</sequence>